<name>A0A0G1HHV2_9BACT</name>
<evidence type="ECO:0000313" key="2">
    <source>
        <dbReference type="EMBL" id="KKT46128.1"/>
    </source>
</evidence>
<feature type="non-terminal residue" evidence="2">
    <location>
        <position position="1"/>
    </location>
</feature>
<feature type="region of interest" description="Disordered" evidence="1">
    <location>
        <begin position="173"/>
        <end position="196"/>
    </location>
</feature>
<protein>
    <submittedName>
        <fullName evidence="2">Uncharacterized protein</fullName>
    </submittedName>
</protein>
<accession>A0A0G1HHV2</accession>
<dbReference type="AlphaFoldDB" id="A0A0G1HHV2"/>
<comment type="caution">
    <text evidence="2">The sequence shown here is derived from an EMBL/GenBank/DDBJ whole genome shotgun (WGS) entry which is preliminary data.</text>
</comment>
<proteinExistence type="predicted"/>
<dbReference type="EMBL" id="LCIB01000031">
    <property type="protein sequence ID" value="KKT46128.1"/>
    <property type="molecule type" value="Genomic_DNA"/>
</dbReference>
<dbReference type="Proteomes" id="UP000034063">
    <property type="component" value="Unassembled WGS sequence"/>
</dbReference>
<feature type="compositionally biased region" description="Basic and acidic residues" evidence="1">
    <location>
        <begin position="71"/>
        <end position="90"/>
    </location>
</feature>
<evidence type="ECO:0000256" key="1">
    <source>
        <dbReference type="SAM" id="MobiDB-lite"/>
    </source>
</evidence>
<sequence>IEKQKEKSDEKKESIIFAQKTGVGVGGALFLLDALTQPVSPLTKKEKQELRRIKRSERSVLRARLKKKERVQREDAKLQSERGMQKPRNCERKKKTYKEIKRRRYREKKRLRDKEIKRFRKRETGNIIFLRKEKKRSIDSKEKRKKENLLVHGKEIGLLVALDKITRKIRSEYQRGKRKPERKIKLHRKEKQDAQERKDGVRKTVLEFIRAWILFSLYKYNFHGKPSLENMGTVVFRKKIGKEEQSCQESSPWILLSIIWYLTMIREQGKVPILPKKKKKKKKPFKKKRCSLGKKFQQLMFQQGVIYAYQY</sequence>
<feature type="region of interest" description="Disordered" evidence="1">
    <location>
        <begin position="64"/>
        <end position="91"/>
    </location>
</feature>
<evidence type="ECO:0000313" key="3">
    <source>
        <dbReference type="Proteomes" id="UP000034063"/>
    </source>
</evidence>
<organism evidence="2 3">
    <name type="scientific">Candidatus Gottesmanbacteria bacterium GW2011_GWA2_44_17</name>
    <dbReference type="NCBI Taxonomy" id="1618444"/>
    <lineage>
        <taxon>Bacteria</taxon>
        <taxon>Candidatus Gottesmaniibacteriota</taxon>
    </lineage>
</organism>
<reference evidence="2 3" key="1">
    <citation type="journal article" date="2015" name="Nature">
        <title>rRNA introns, odd ribosomes, and small enigmatic genomes across a large radiation of phyla.</title>
        <authorList>
            <person name="Brown C.T."/>
            <person name="Hug L.A."/>
            <person name="Thomas B.C."/>
            <person name="Sharon I."/>
            <person name="Castelle C.J."/>
            <person name="Singh A."/>
            <person name="Wilkins M.J."/>
            <person name="Williams K.H."/>
            <person name="Banfield J.F."/>
        </authorList>
    </citation>
    <scope>NUCLEOTIDE SEQUENCE [LARGE SCALE GENOMIC DNA]</scope>
</reference>
<feature type="compositionally biased region" description="Basic residues" evidence="1">
    <location>
        <begin position="176"/>
        <end position="189"/>
    </location>
</feature>
<gene>
    <name evidence="2" type="ORF">UW37_C0031G0001</name>
</gene>